<gene>
    <name evidence="2" type="ORF">EYF80_065788</name>
</gene>
<dbReference type="EMBL" id="SRLO01016457">
    <property type="protein sequence ID" value="TNN24089.1"/>
    <property type="molecule type" value="Genomic_DNA"/>
</dbReference>
<feature type="compositionally biased region" description="Acidic residues" evidence="1">
    <location>
        <begin position="66"/>
        <end position="80"/>
    </location>
</feature>
<accession>A0A4Z2E5Q0</accession>
<feature type="compositionally biased region" description="Basic and acidic residues" evidence="1">
    <location>
        <begin position="13"/>
        <end position="23"/>
    </location>
</feature>
<proteinExistence type="predicted"/>
<name>A0A4Z2E5Q0_9TELE</name>
<sequence length="80" mass="8962">MSCINNPLISLQRGERRQERGDEGAEEAEEAAELIRTNALFSKGERGRRRVKAPTAGGLRSSGGLEEVEEVEEEEEEVYR</sequence>
<protein>
    <submittedName>
        <fullName evidence="2">Uncharacterized protein</fullName>
    </submittedName>
</protein>
<comment type="caution">
    <text evidence="2">The sequence shown here is derived from an EMBL/GenBank/DDBJ whole genome shotgun (WGS) entry which is preliminary data.</text>
</comment>
<keyword evidence="3" id="KW-1185">Reference proteome</keyword>
<dbReference type="Proteomes" id="UP000314294">
    <property type="component" value="Unassembled WGS sequence"/>
</dbReference>
<dbReference type="AlphaFoldDB" id="A0A4Z2E5Q0"/>
<reference evidence="2 3" key="1">
    <citation type="submission" date="2019-03" db="EMBL/GenBank/DDBJ databases">
        <title>First draft genome of Liparis tanakae, snailfish: a comprehensive survey of snailfish specific genes.</title>
        <authorList>
            <person name="Kim W."/>
            <person name="Song I."/>
            <person name="Jeong J.-H."/>
            <person name="Kim D."/>
            <person name="Kim S."/>
            <person name="Ryu S."/>
            <person name="Song J.Y."/>
            <person name="Lee S.K."/>
        </authorList>
    </citation>
    <scope>NUCLEOTIDE SEQUENCE [LARGE SCALE GENOMIC DNA]</scope>
    <source>
        <tissue evidence="2">Muscle</tissue>
    </source>
</reference>
<evidence type="ECO:0000313" key="3">
    <source>
        <dbReference type="Proteomes" id="UP000314294"/>
    </source>
</evidence>
<feature type="region of interest" description="Disordered" evidence="1">
    <location>
        <begin position="1"/>
        <end position="31"/>
    </location>
</feature>
<organism evidence="2 3">
    <name type="scientific">Liparis tanakae</name>
    <name type="common">Tanaka's snailfish</name>
    <dbReference type="NCBI Taxonomy" id="230148"/>
    <lineage>
        <taxon>Eukaryota</taxon>
        <taxon>Metazoa</taxon>
        <taxon>Chordata</taxon>
        <taxon>Craniata</taxon>
        <taxon>Vertebrata</taxon>
        <taxon>Euteleostomi</taxon>
        <taxon>Actinopterygii</taxon>
        <taxon>Neopterygii</taxon>
        <taxon>Teleostei</taxon>
        <taxon>Neoteleostei</taxon>
        <taxon>Acanthomorphata</taxon>
        <taxon>Eupercaria</taxon>
        <taxon>Perciformes</taxon>
        <taxon>Cottioidei</taxon>
        <taxon>Cottales</taxon>
        <taxon>Liparidae</taxon>
        <taxon>Liparis</taxon>
    </lineage>
</organism>
<evidence type="ECO:0000313" key="2">
    <source>
        <dbReference type="EMBL" id="TNN24089.1"/>
    </source>
</evidence>
<feature type="region of interest" description="Disordered" evidence="1">
    <location>
        <begin position="44"/>
        <end position="80"/>
    </location>
</feature>
<evidence type="ECO:0000256" key="1">
    <source>
        <dbReference type="SAM" id="MobiDB-lite"/>
    </source>
</evidence>